<evidence type="ECO:0000313" key="1">
    <source>
        <dbReference type="EMBL" id="AKH46769.1"/>
    </source>
</evidence>
<reference evidence="1" key="2">
    <citation type="submission" date="2015-03" db="EMBL/GenBank/DDBJ databases">
        <authorList>
            <person name="Chow C.-E.T."/>
            <person name="Winget D.M."/>
            <person name="White R.A.III."/>
            <person name="Hallam S.J."/>
            <person name="Suttle C.A."/>
        </authorList>
    </citation>
    <scope>NUCLEOTIDE SEQUENCE</scope>
    <source>
        <strain evidence="1">Anoxic2_2</strain>
    </source>
</reference>
<sequence>MYVRKERKKMKERLAFKIGDIVYGLDSFNEAYGVVTSFWNDYLGNWYNVKSDDGEVIIFHQSKLTKETSMDRIMNKLKERGLYLTLYDDWSGDAIYFETSETVFSFGNKTQLKEKLFKRTIYHPISGKQVEISEESYQAMKKDWK</sequence>
<proteinExistence type="predicted"/>
<accession>A0A0F7L2H9</accession>
<protein>
    <submittedName>
        <fullName evidence="1">Uncharacterized protein</fullName>
    </submittedName>
</protein>
<name>A0A0F7L2H9_9VIRU</name>
<organism evidence="1">
    <name type="scientific">uncultured marine virus</name>
    <dbReference type="NCBI Taxonomy" id="186617"/>
    <lineage>
        <taxon>Viruses</taxon>
        <taxon>environmental samples</taxon>
    </lineage>
</organism>
<dbReference type="EMBL" id="KR029586">
    <property type="protein sequence ID" value="AKH46769.1"/>
    <property type="molecule type" value="Genomic_DNA"/>
</dbReference>
<reference evidence="1" key="1">
    <citation type="journal article" date="2015" name="Front. Microbiol.">
        <title>Combining genomic sequencing methods to explore viral diversity and reveal potential virus-host interactions.</title>
        <authorList>
            <person name="Chow C.E."/>
            <person name="Winget D.M."/>
            <person name="White R.A.III."/>
            <person name="Hallam S.J."/>
            <person name="Suttle C.A."/>
        </authorList>
    </citation>
    <scope>NUCLEOTIDE SEQUENCE</scope>
    <source>
        <strain evidence="1">Anoxic2_2</strain>
    </source>
</reference>